<dbReference type="Pfam" id="PF19086">
    <property type="entry name" value="Terpene_syn_C_2"/>
    <property type="match status" value="2"/>
</dbReference>
<accession>A0ABW0EM43</accession>
<gene>
    <name evidence="3" type="ORF">ACFPM7_08270</name>
</gene>
<dbReference type="SFLD" id="SFLDG01020">
    <property type="entry name" value="Terpene_Cyclase_Like_2"/>
    <property type="match status" value="2"/>
</dbReference>
<evidence type="ECO:0000256" key="2">
    <source>
        <dbReference type="RuleBase" id="RU366034"/>
    </source>
</evidence>
<sequence>MAQPFQLPEFYVPYPARLNPNLEAARVHTREWARSMDMIDVPQNGVHIWDMDDLDAHDYALLCAYTHPDADERNLNLVTDWYVWVFYFDDHFLELYKRPRDIAGGKAYLDRLALFMPADGEITAEPTNPVERGLMDLWNRTVPHRSDNWRARFIDSTTALLDESLWELANISAERVSNPIEYIEMRRKVGGAPWSANLIEHVCDAEVPATVAASRPMLVLRDTFADAIHLRNDLFSYEREVMDEGELSNGVLVFEKFLGIGTQEAADRVNDLLTSRLHQFDHTAVTEVPAMAEESALDPVEKLDLLVYIKGLQDWQSGGHEWHLRSSRYMNAETRSDALSGPLGLGTSAARILPSLLSPARFTRFSHVPFTKVGHVPPPPITMPFPLTLSPHLDRSRENTVTWAASVGILSEGVWDETKLRAYDLPLCAAGIHPDASPEALDLSSDWLTWGTYGDDYYPILFGRAANLPAAKVLTERLKTFMPLDDSAPPPASNGLEHGLADLWARTSAGMSTENRAAFRHTVELMLDSWLWELGNQAQNRIPDPVDYIEMRRRTFGSDLTMSLCRIGHGRVVPPEIYRSRPVQAMEHAAMDYACLMNDVFSYQKEIEYEGEIHNAVLVVQNFLGLTAEQAMGVVGDLMDARLAEFQRVTSVDLPVLFEDFSLSEEARETLSGYAGELRNWMAGILSWHEGCHRYHPEALREHAAPAGVKGLLGAGSGTGTGMGAGVQGLGVQGLGVQGLGIGPDRLGLSALRVTAR</sequence>
<reference evidence="4" key="1">
    <citation type="journal article" date="2019" name="Int. J. Syst. Evol. Microbiol.">
        <title>The Global Catalogue of Microorganisms (GCM) 10K type strain sequencing project: providing services to taxonomists for standard genome sequencing and annotation.</title>
        <authorList>
            <consortium name="The Broad Institute Genomics Platform"/>
            <consortium name="The Broad Institute Genome Sequencing Center for Infectious Disease"/>
            <person name="Wu L."/>
            <person name="Ma J."/>
        </authorList>
    </citation>
    <scope>NUCLEOTIDE SEQUENCE [LARGE SCALE GENOMIC DNA]</scope>
    <source>
        <strain evidence="4">CCUG 59778</strain>
    </source>
</reference>
<dbReference type="PANTHER" id="PTHR35201">
    <property type="entry name" value="TERPENE SYNTHASE"/>
    <property type="match status" value="1"/>
</dbReference>
<name>A0ABW0EM43_9PSEU</name>
<dbReference type="SFLD" id="SFLDS00005">
    <property type="entry name" value="Isoprenoid_Synthase_Type_I"/>
    <property type="match status" value="2"/>
</dbReference>
<dbReference type="InterPro" id="IPR034686">
    <property type="entry name" value="Terpene_cyclase-like_2"/>
</dbReference>
<organism evidence="3 4">
    <name type="scientific">Actinokineospora guangxiensis</name>
    <dbReference type="NCBI Taxonomy" id="1490288"/>
    <lineage>
        <taxon>Bacteria</taxon>
        <taxon>Bacillati</taxon>
        <taxon>Actinomycetota</taxon>
        <taxon>Actinomycetes</taxon>
        <taxon>Pseudonocardiales</taxon>
        <taxon>Pseudonocardiaceae</taxon>
        <taxon>Actinokineospora</taxon>
    </lineage>
</organism>
<dbReference type="EMBL" id="JBHSKF010000003">
    <property type="protein sequence ID" value="MFC5287044.1"/>
    <property type="molecule type" value="Genomic_DNA"/>
</dbReference>
<dbReference type="PANTHER" id="PTHR35201:SF4">
    <property type="entry name" value="BETA-PINACENE SYNTHASE-RELATED"/>
    <property type="match status" value="1"/>
</dbReference>
<dbReference type="Proteomes" id="UP001596157">
    <property type="component" value="Unassembled WGS sequence"/>
</dbReference>
<dbReference type="InterPro" id="IPR008949">
    <property type="entry name" value="Isoprenoid_synthase_dom_sf"/>
</dbReference>
<protein>
    <recommendedName>
        <fullName evidence="2">Terpene synthase</fullName>
        <ecNumber evidence="2">4.2.3.-</ecNumber>
    </recommendedName>
</protein>
<comment type="caution">
    <text evidence="3">The sequence shown here is derived from an EMBL/GenBank/DDBJ whole genome shotgun (WGS) entry which is preliminary data.</text>
</comment>
<dbReference type="RefSeq" id="WP_378245594.1">
    <property type="nucleotide sequence ID" value="NZ_JBHSKF010000003.1"/>
</dbReference>
<comment type="similarity">
    <text evidence="2">Belongs to the terpene synthase family.</text>
</comment>
<dbReference type="EC" id="4.2.3.-" evidence="2"/>
<comment type="cofactor">
    <cofactor evidence="2">
        <name>Mg(2+)</name>
        <dbReference type="ChEBI" id="CHEBI:18420"/>
    </cofactor>
</comment>
<dbReference type="Gene3D" id="1.10.600.10">
    <property type="entry name" value="Farnesyl Diphosphate Synthase"/>
    <property type="match status" value="2"/>
</dbReference>
<keyword evidence="2" id="KW-0460">Magnesium</keyword>
<keyword evidence="4" id="KW-1185">Reference proteome</keyword>
<evidence type="ECO:0000313" key="3">
    <source>
        <dbReference type="EMBL" id="MFC5287044.1"/>
    </source>
</evidence>
<evidence type="ECO:0000256" key="1">
    <source>
        <dbReference type="ARBA" id="ARBA00023239"/>
    </source>
</evidence>
<evidence type="ECO:0000313" key="4">
    <source>
        <dbReference type="Proteomes" id="UP001596157"/>
    </source>
</evidence>
<dbReference type="SUPFAM" id="SSF48576">
    <property type="entry name" value="Terpenoid synthases"/>
    <property type="match status" value="2"/>
</dbReference>
<keyword evidence="2" id="KW-0479">Metal-binding</keyword>
<keyword evidence="1 2" id="KW-0456">Lyase</keyword>
<proteinExistence type="inferred from homology"/>